<proteinExistence type="predicted"/>
<organism evidence="2 3">
    <name type="scientific">Protomyces lactucae-debilis</name>
    <dbReference type="NCBI Taxonomy" id="2754530"/>
    <lineage>
        <taxon>Eukaryota</taxon>
        <taxon>Fungi</taxon>
        <taxon>Dikarya</taxon>
        <taxon>Ascomycota</taxon>
        <taxon>Taphrinomycotina</taxon>
        <taxon>Taphrinomycetes</taxon>
        <taxon>Taphrinales</taxon>
        <taxon>Protomycetaceae</taxon>
        <taxon>Protomyces</taxon>
    </lineage>
</organism>
<keyword evidence="1" id="KW-0732">Signal</keyword>
<evidence type="ECO:0000256" key="1">
    <source>
        <dbReference type="SAM" id="SignalP"/>
    </source>
</evidence>
<protein>
    <submittedName>
        <fullName evidence="2">Uncharacterized protein</fullName>
    </submittedName>
</protein>
<dbReference type="GeneID" id="63785152"/>
<dbReference type="RefSeq" id="XP_040727768.1">
    <property type="nucleotide sequence ID" value="XM_040868553.1"/>
</dbReference>
<name>A0A1Y2FSC1_PROLT</name>
<evidence type="ECO:0000313" key="2">
    <source>
        <dbReference type="EMBL" id="ORY86912.1"/>
    </source>
</evidence>
<dbReference type="Proteomes" id="UP000193685">
    <property type="component" value="Unassembled WGS sequence"/>
</dbReference>
<reference evidence="2 3" key="1">
    <citation type="submission" date="2016-07" db="EMBL/GenBank/DDBJ databases">
        <title>Pervasive Adenine N6-methylation of Active Genes in Fungi.</title>
        <authorList>
            <consortium name="DOE Joint Genome Institute"/>
            <person name="Mondo S.J."/>
            <person name="Dannebaum R.O."/>
            <person name="Kuo R.C."/>
            <person name="Labutti K."/>
            <person name="Haridas S."/>
            <person name="Kuo A."/>
            <person name="Salamov A."/>
            <person name="Ahrendt S.R."/>
            <person name="Lipzen A."/>
            <person name="Sullivan W."/>
            <person name="Andreopoulos W.B."/>
            <person name="Clum A."/>
            <person name="Lindquist E."/>
            <person name="Daum C."/>
            <person name="Ramamoorthy G.K."/>
            <person name="Gryganskyi A."/>
            <person name="Culley D."/>
            <person name="Magnuson J.K."/>
            <person name="James T.Y."/>
            <person name="O'Malley M.A."/>
            <person name="Stajich J.E."/>
            <person name="Spatafora J.W."/>
            <person name="Visel A."/>
            <person name="Grigoriev I.V."/>
        </authorList>
    </citation>
    <scope>NUCLEOTIDE SEQUENCE [LARGE SCALE GENOMIC DNA]</scope>
    <source>
        <strain evidence="2 3">12-1054</strain>
    </source>
</reference>
<comment type="caution">
    <text evidence="2">The sequence shown here is derived from an EMBL/GenBank/DDBJ whole genome shotgun (WGS) entry which is preliminary data.</text>
</comment>
<gene>
    <name evidence="2" type="ORF">BCR37DRAFT_376197</name>
</gene>
<feature type="chain" id="PRO_5011011824" evidence="1">
    <location>
        <begin position="17"/>
        <end position="170"/>
    </location>
</feature>
<keyword evidence="3" id="KW-1185">Reference proteome</keyword>
<accession>A0A1Y2FSC1</accession>
<dbReference type="EMBL" id="MCFI01000002">
    <property type="protein sequence ID" value="ORY86912.1"/>
    <property type="molecule type" value="Genomic_DNA"/>
</dbReference>
<feature type="signal peptide" evidence="1">
    <location>
        <begin position="1"/>
        <end position="16"/>
    </location>
</feature>
<sequence length="170" mass="18325">MQLQLVFALALASVSAVDFHGVDISATCADGINSSIDQGQKLVPTLDELTAAGKGTPNEKETTEIADLAHTSLDLYNKYKDRSIATGVTQDEKDAAQATFSRFGKARSDMEDMRQKTDLDPTVKAVLEKYNKQRADLLSQRTPLLFKCATSMPALKAGYDKVLNVPAAAA</sequence>
<dbReference type="AlphaFoldDB" id="A0A1Y2FSC1"/>
<evidence type="ECO:0000313" key="3">
    <source>
        <dbReference type="Proteomes" id="UP000193685"/>
    </source>
</evidence>